<evidence type="ECO:0000256" key="6">
    <source>
        <dbReference type="ARBA" id="ARBA00011881"/>
    </source>
</evidence>
<dbReference type="Gene3D" id="3.90.550.10">
    <property type="entry name" value="Spore Coat Polysaccharide Biosynthesis Protein SpsA, Chain A"/>
    <property type="match status" value="1"/>
</dbReference>
<name>A0ABW8AI58_9ACTN</name>
<dbReference type="PANTHER" id="PTHR21485:SF3">
    <property type="entry name" value="N-ACYLNEURAMINATE CYTIDYLYLTRANSFERASE"/>
    <property type="match status" value="1"/>
</dbReference>
<feature type="region of interest" description="Disordered" evidence="11">
    <location>
        <begin position="67"/>
        <end position="86"/>
    </location>
</feature>
<dbReference type="Pfam" id="PF08282">
    <property type="entry name" value="Hydrolase_3"/>
    <property type="match status" value="1"/>
</dbReference>
<dbReference type="CDD" id="cd02513">
    <property type="entry name" value="CMP-NeuAc_Synthase"/>
    <property type="match status" value="1"/>
</dbReference>
<evidence type="ECO:0000256" key="5">
    <source>
        <dbReference type="ARBA" id="ARBA00010726"/>
    </source>
</evidence>
<accession>A0ABW8AI58</accession>
<dbReference type="Gene3D" id="3.40.50.1000">
    <property type="entry name" value="HAD superfamily/HAD-like"/>
    <property type="match status" value="1"/>
</dbReference>
<evidence type="ECO:0000256" key="2">
    <source>
        <dbReference type="ARBA" id="ARBA00001946"/>
    </source>
</evidence>
<dbReference type="SUPFAM" id="SSF56784">
    <property type="entry name" value="HAD-like"/>
    <property type="match status" value="1"/>
</dbReference>
<dbReference type="Proteomes" id="UP001612915">
    <property type="component" value="Unassembled WGS sequence"/>
</dbReference>
<dbReference type="SFLD" id="SFLDG01136">
    <property type="entry name" value="C1.6:_Phosphoserine_Phosphatas"/>
    <property type="match status" value="1"/>
</dbReference>
<dbReference type="EMBL" id="JBITLV010000001">
    <property type="protein sequence ID" value="MFI7585653.1"/>
    <property type="molecule type" value="Genomic_DNA"/>
</dbReference>
<evidence type="ECO:0000256" key="9">
    <source>
        <dbReference type="ARBA" id="ARBA00022801"/>
    </source>
</evidence>
<dbReference type="InterPro" id="IPR029044">
    <property type="entry name" value="Nucleotide-diphossugar_trans"/>
</dbReference>
<dbReference type="InterPro" id="IPR010023">
    <property type="entry name" value="KdsC_fam"/>
</dbReference>
<comment type="subunit">
    <text evidence="6">Homotetramer.</text>
</comment>
<evidence type="ECO:0000313" key="13">
    <source>
        <dbReference type="Proteomes" id="UP001612915"/>
    </source>
</evidence>
<dbReference type="RefSeq" id="WP_398273907.1">
    <property type="nucleotide sequence ID" value="NZ_JBITLV010000001.1"/>
</dbReference>
<evidence type="ECO:0000256" key="8">
    <source>
        <dbReference type="ARBA" id="ARBA00022723"/>
    </source>
</evidence>
<evidence type="ECO:0000256" key="4">
    <source>
        <dbReference type="ARBA" id="ARBA00005893"/>
    </source>
</evidence>
<keyword evidence="10" id="KW-0460">Magnesium</keyword>
<proteinExistence type="inferred from homology"/>
<evidence type="ECO:0000256" key="3">
    <source>
        <dbReference type="ARBA" id="ARBA00005141"/>
    </source>
</evidence>
<evidence type="ECO:0000256" key="11">
    <source>
        <dbReference type="SAM" id="MobiDB-lite"/>
    </source>
</evidence>
<evidence type="ECO:0000313" key="12">
    <source>
        <dbReference type="EMBL" id="MFI7585653.1"/>
    </source>
</evidence>
<evidence type="ECO:0000256" key="10">
    <source>
        <dbReference type="ARBA" id="ARBA00022842"/>
    </source>
</evidence>
<dbReference type="Pfam" id="PF02348">
    <property type="entry name" value="CTP_transf_3"/>
    <property type="match status" value="1"/>
</dbReference>
<protein>
    <recommendedName>
        <fullName evidence="7">N-acylneuraminate cytidylyltransferase</fullName>
        <ecNumber evidence="7">2.7.7.43</ecNumber>
    </recommendedName>
</protein>
<comment type="catalytic activity">
    <reaction evidence="1">
        <text>an N-acylneuraminate + CTP = a CMP-N-acyl-beta-neuraminate + diphosphate</text>
        <dbReference type="Rhea" id="RHEA:11344"/>
        <dbReference type="ChEBI" id="CHEBI:33019"/>
        <dbReference type="ChEBI" id="CHEBI:37563"/>
        <dbReference type="ChEBI" id="CHEBI:60073"/>
        <dbReference type="ChEBI" id="CHEBI:68671"/>
        <dbReference type="EC" id="2.7.7.43"/>
    </reaction>
</comment>
<organism evidence="12 13">
    <name type="scientific">Spongisporangium articulatum</name>
    <dbReference type="NCBI Taxonomy" id="3362603"/>
    <lineage>
        <taxon>Bacteria</taxon>
        <taxon>Bacillati</taxon>
        <taxon>Actinomycetota</taxon>
        <taxon>Actinomycetes</taxon>
        <taxon>Kineosporiales</taxon>
        <taxon>Kineosporiaceae</taxon>
        <taxon>Spongisporangium</taxon>
    </lineage>
</organism>
<comment type="cofactor">
    <cofactor evidence="2">
        <name>Mg(2+)</name>
        <dbReference type="ChEBI" id="CHEBI:18420"/>
    </cofactor>
</comment>
<dbReference type="InterPro" id="IPR050793">
    <property type="entry name" value="CMP-NeuNAc_synthase"/>
</dbReference>
<evidence type="ECO:0000256" key="1">
    <source>
        <dbReference type="ARBA" id="ARBA00001862"/>
    </source>
</evidence>
<evidence type="ECO:0000256" key="7">
    <source>
        <dbReference type="ARBA" id="ARBA00012491"/>
    </source>
</evidence>
<dbReference type="SFLD" id="SFLDG01138">
    <property type="entry name" value="C1.6.2:_Deoxy-d-mannose-octulo"/>
    <property type="match status" value="1"/>
</dbReference>
<dbReference type="EC" id="2.7.7.43" evidence="7"/>
<keyword evidence="9" id="KW-0378">Hydrolase</keyword>
<keyword evidence="8" id="KW-0479">Metal-binding</keyword>
<keyword evidence="13" id="KW-1185">Reference proteome</keyword>
<dbReference type="PANTHER" id="PTHR21485">
    <property type="entry name" value="HAD SUPERFAMILY MEMBERS CMAS AND KDSC"/>
    <property type="match status" value="1"/>
</dbReference>
<dbReference type="InterPro" id="IPR003329">
    <property type="entry name" value="Cytidylyl_trans"/>
</dbReference>
<dbReference type="SUPFAM" id="SSF53448">
    <property type="entry name" value="Nucleotide-diphospho-sugar transferases"/>
    <property type="match status" value="1"/>
</dbReference>
<sequence>MTAQAFSSGRVLAVVPARGGSVGVPLKNLEPVGGRSLVARAVEACLATARIDDVVVSSDHPRILEAGRRAGARPLERPAELSGSQATSESAVLHAIDQLPPALAPEIVVLVQCTSPFIDSAALDEAIATVASGRADTAFSAIDNHAFLWRPDGTQSVVGVNHDSSAARQRRQDRDPEFRETGAFYVMRVANLRAHGRRFVGRLHAQLVPELHALEIDTPADLAVARALASVIDRPAALDVDAVVTDFDGVHTDDSAYVDQTGTETVRVSRSDGMGVKLAREAGLRLLILSTEENPVVAARATKLKVPVLQGIADKAQALKEWLAAENLDPARVAYVGNDVNDLGCLDLVGWPVAVADAHPKVLGVARLVLSRRGGDGAVRELCDLAVTGAGRREA</sequence>
<feature type="compositionally biased region" description="Basic and acidic residues" evidence="11">
    <location>
        <begin position="67"/>
        <end position="79"/>
    </location>
</feature>
<comment type="similarity">
    <text evidence="5">Belongs to the CMP-NeuNAc synthase family.</text>
</comment>
<comment type="caution">
    <text evidence="12">The sequence shown here is derived from an EMBL/GenBank/DDBJ whole genome shotgun (WGS) entry which is preliminary data.</text>
</comment>
<keyword evidence="12" id="KW-0808">Transferase</keyword>
<dbReference type="InterPro" id="IPR036412">
    <property type="entry name" value="HAD-like_sf"/>
</dbReference>
<dbReference type="InterPro" id="IPR023214">
    <property type="entry name" value="HAD_sf"/>
</dbReference>
<comment type="pathway">
    <text evidence="3">Amino-sugar metabolism; N-acetylneuraminate metabolism.</text>
</comment>
<reference evidence="12 13" key="1">
    <citation type="submission" date="2024-10" db="EMBL/GenBank/DDBJ databases">
        <title>The Natural Products Discovery Center: Release of the First 8490 Sequenced Strains for Exploring Actinobacteria Biosynthetic Diversity.</title>
        <authorList>
            <person name="Kalkreuter E."/>
            <person name="Kautsar S.A."/>
            <person name="Yang D."/>
            <person name="Bader C.D."/>
            <person name="Teijaro C.N."/>
            <person name="Fluegel L."/>
            <person name="Davis C.M."/>
            <person name="Simpson J.R."/>
            <person name="Lauterbach L."/>
            <person name="Steele A.D."/>
            <person name="Gui C."/>
            <person name="Meng S."/>
            <person name="Li G."/>
            <person name="Viehrig K."/>
            <person name="Ye F."/>
            <person name="Su P."/>
            <person name="Kiefer A.F."/>
            <person name="Nichols A."/>
            <person name="Cepeda A.J."/>
            <person name="Yan W."/>
            <person name="Fan B."/>
            <person name="Jiang Y."/>
            <person name="Adhikari A."/>
            <person name="Zheng C.-J."/>
            <person name="Schuster L."/>
            <person name="Cowan T.M."/>
            <person name="Smanski M.J."/>
            <person name="Chevrette M.G."/>
            <person name="De Carvalho L.P.S."/>
            <person name="Shen B."/>
        </authorList>
    </citation>
    <scope>NUCLEOTIDE SEQUENCE [LARGE SCALE GENOMIC DNA]</scope>
    <source>
        <strain evidence="12 13">NPDC049639</strain>
    </source>
</reference>
<comment type="similarity">
    <text evidence="4">Belongs to the KdsC family.</text>
</comment>
<gene>
    <name evidence="12" type="ORF">ACIB24_01095</name>
</gene>
<keyword evidence="12" id="KW-0548">Nucleotidyltransferase</keyword>
<dbReference type="GO" id="GO:0016779">
    <property type="term" value="F:nucleotidyltransferase activity"/>
    <property type="evidence" value="ECO:0007669"/>
    <property type="project" value="UniProtKB-KW"/>
</dbReference>
<dbReference type="SFLD" id="SFLDS00003">
    <property type="entry name" value="Haloacid_Dehalogenase"/>
    <property type="match status" value="1"/>
</dbReference>